<dbReference type="AlphaFoldDB" id="A0A9W9TUY1"/>
<reference evidence="1" key="1">
    <citation type="submission" date="2022-11" db="EMBL/GenBank/DDBJ databases">
        <authorList>
            <person name="Petersen C."/>
        </authorList>
    </citation>
    <scope>NUCLEOTIDE SEQUENCE</scope>
    <source>
        <strain evidence="1">IBT 23319</strain>
    </source>
</reference>
<dbReference type="EMBL" id="JAPQKT010000001">
    <property type="protein sequence ID" value="KAJ5242392.1"/>
    <property type="molecule type" value="Genomic_DNA"/>
</dbReference>
<proteinExistence type="predicted"/>
<keyword evidence="2" id="KW-1185">Reference proteome</keyword>
<protein>
    <submittedName>
        <fullName evidence="1">Uncharacterized protein</fullName>
    </submittedName>
</protein>
<accession>A0A9W9TUY1</accession>
<evidence type="ECO:0000313" key="2">
    <source>
        <dbReference type="Proteomes" id="UP001147733"/>
    </source>
</evidence>
<comment type="caution">
    <text evidence="1">The sequence shown here is derived from an EMBL/GenBank/DDBJ whole genome shotgun (WGS) entry which is preliminary data.</text>
</comment>
<dbReference type="RefSeq" id="XP_056505396.1">
    <property type="nucleotide sequence ID" value="XM_056639639.1"/>
</dbReference>
<reference evidence="1" key="2">
    <citation type="journal article" date="2023" name="IMA Fungus">
        <title>Comparative genomic study of the Penicillium genus elucidates a diverse pangenome and 15 lateral gene transfer events.</title>
        <authorList>
            <person name="Petersen C."/>
            <person name="Sorensen T."/>
            <person name="Nielsen M.R."/>
            <person name="Sondergaard T.E."/>
            <person name="Sorensen J.L."/>
            <person name="Fitzpatrick D.A."/>
            <person name="Frisvad J.C."/>
            <person name="Nielsen K.L."/>
        </authorList>
    </citation>
    <scope>NUCLEOTIDE SEQUENCE</scope>
    <source>
        <strain evidence="1">IBT 23319</strain>
    </source>
</reference>
<dbReference type="GeneID" id="81378806"/>
<sequence>MASTSFGDSNSGFQVGNNNGSIEAQFHVTAKRSKLYNTQGGAVFNGNLTANRDINIHNIVTIQPLAQSLYKSLFNSSDLFAQVRNELGLLVSVLNLTQEHTPKFQPDDPRLSELDDARDKFHDALRELVQLKDHFDDVGPQSQITWERLGWGVEELHFKV</sequence>
<dbReference type="OrthoDB" id="4366874at2759"/>
<name>A0A9W9TUY1_PENCI</name>
<evidence type="ECO:0000313" key="1">
    <source>
        <dbReference type="EMBL" id="KAJ5242392.1"/>
    </source>
</evidence>
<gene>
    <name evidence="1" type="ORF">N7469_000719</name>
</gene>
<dbReference type="Proteomes" id="UP001147733">
    <property type="component" value="Unassembled WGS sequence"/>
</dbReference>
<organism evidence="1 2">
    <name type="scientific">Penicillium citrinum</name>
    <dbReference type="NCBI Taxonomy" id="5077"/>
    <lineage>
        <taxon>Eukaryota</taxon>
        <taxon>Fungi</taxon>
        <taxon>Dikarya</taxon>
        <taxon>Ascomycota</taxon>
        <taxon>Pezizomycotina</taxon>
        <taxon>Eurotiomycetes</taxon>
        <taxon>Eurotiomycetidae</taxon>
        <taxon>Eurotiales</taxon>
        <taxon>Aspergillaceae</taxon>
        <taxon>Penicillium</taxon>
    </lineage>
</organism>